<reference evidence="4" key="1">
    <citation type="submission" date="2016-06" db="UniProtKB">
        <authorList>
            <consortium name="WormBaseParasite"/>
        </authorList>
    </citation>
    <scope>IDENTIFICATION</scope>
</reference>
<dbReference type="WBParaSite" id="SCUD_0000614901-mRNA-1">
    <property type="protein sequence ID" value="SCUD_0000614901-mRNA-1"/>
    <property type="gene ID" value="SCUD_0000614901"/>
</dbReference>
<evidence type="ECO:0000313" key="4">
    <source>
        <dbReference type="WBParaSite" id="SCUD_0000614901-mRNA-1"/>
    </source>
</evidence>
<proteinExistence type="predicted"/>
<dbReference type="STRING" id="6186.A0A183JTV9"/>
<dbReference type="PROSITE" id="PS50330">
    <property type="entry name" value="UIM"/>
    <property type="match status" value="1"/>
</dbReference>
<keyword evidence="3" id="KW-1185">Reference proteome</keyword>
<dbReference type="EMBL" id="UZAK01012298">
    <property type="protein sequence ID" value="VDP01246.1"/>
    <property type="molecule type" value="Genomic_DNA"/>
</dbReference>
<feature type="region of interest" description="Disordered" evidence="1">
    <location>
        <begin position="1"/>
        <end position="46"/>
    </location>
</feature>
<sequence length="92" mass="10079">TFSLKSKPSGKSIKKDPQNSPSSSSPSLINKIKNMKSASGGSDVPLSDEARLSWAIIESQRLAQIEEEARKQEEADLELALRLSKLDSSNRH</sequence>
<reference evidence="2 3" key="2">
    <citation type="submission" date="2018-11" db="EMBL/GenBank/DDBJ databases">
        <authorList>
            <consortium name="Pathogen Informatics"/>
        </authorList>
    </citation>
    <scope>NUCLEOTIDE SEQUENCE [LARGE SCALE GENOMIC DNA]</scope>
    <source>
        <strain evidence="2">Dakar</strain>
        <strain evidence="3">Dakar, Senegal</strain>
    </source>
</reference>
<dbReference type="Proteomes" id="UP000279833">
    <property type="component" value="Unassembled WGS sequence"/>
</dbReference>
<organism evidence="4">
    <name type="scientific">Schistosoma curassoni</name>
    <dbReference type="NCBI Taxonomy" id="6186"/>
    <lineage>
        <taxon>Eukaryota</taxon>
        <taxon>Metazoa</taxon>
        <taxon>Spiralia</taxon>
        <taxon>Lophotrochozoa</taxon>
        <taxon>Platyhelminthes</taxon>
        <taxon>Trematoda</taxon>
        <taxon>Digenea</taxon>
        <taxon>Strigeidida</taxon>
        <taxon>Schistosomatoidea</taxon>
        <taxon>Schistosomatidae</taxon>
        <taxon>Schistosoma</taxon>
    </lineage>
</organism>
<dbReference type="AlphaFoldDB" id="A0A183JTV9"/>
<protein>
    <submittedName>
        <fullName evidence="4">UVR domain-containing protein</fullName>
    </submittedName>
</protein>
<evidence type="ECO:0000313" key="2">
    <source>
        <dbReference type="EMBL" id="VDP01246.1"/>
    </source>
</evidence>
<dbReference type="InterPro" id="IPR003903">
    <property type="entry name" value="UIM_dom"/>
</dbReference>
<accession>A0A183JTV9</accession>
<evidence type="ECO:0000313" key="3">
    <source>
        <dbReference type="Proteomes" id="UP000279833"/>
    </source>
</evidence>
<gene>
    <name evidence="2" type="ORF">SCUD_LOCUS6149</name>
</gene>
<evidence type="ECO:0000256" key="1">
    <source>
        <dbReference type="SAM" id="MobiDB-lite"/>
    </source>
</evidence>
<name>A0A183JTV9_9TREM</name>